<keyword evidence="2" id="KW-1185">Reference proteome</keyword>
<dbReference type="RefSeq" id="WP_103225175.1">
    <property type="nucleotide sequence ID" value="NZ_PPCN01000016.1"/>
</dbReference>
<comment type="caution">
    <text evidence="1">The sequence shown here is derived from an EMBL/GenBank/DDBJ whole genome shotgun (WGS) entry which is preliminary data.</text>
</comment>
<organism evidence="1 2">
    <name type="scientific">Roseibium marinum</name>
    <dbReference type="NCBI Taxonomy" id="281252"/>
    <lineage>
        <taxon>Bacteria</taxon>
        <taxon>Pseudomonadati</taxon>
        <taxon>Pseudomonadota</taxon>
        <taxon>Alphaproteobacteria</taxon>
        <taxon>Hyphomicrobiales</taxon>
        <taxon>Stappiaceae</taxon>
        <taxon>Roseibium</taxon>
    </lineage>
</organism>
<dbReference type="PANTHER" id="PTHR42792">
    <property type="entry name" value="FLAGELLIN"/>
    <property type="match status" value="1"/>
</dbReference>
<protein>
    <recommendedName>
        <fullName evidence="3">Flagellin</fullName>
    </recommendedName>
</protein>
<accession>A0A2S3UL32</accession>
<proteinExistence type="predicted"/>
<dbReference type="InterPro" id="IPR001492">
    <property type="entry name" value="Flagellin"/>
</dbReference>
<dbReference type="Proteomes" id="UP000236959">
    <property type="component" value="Unassembled WGS sequence"/>
</dbReference>
<dbReference type="AlphaFoldDB" id="A0A2S3UL32"/>
<dbReference type="OrthoDB" id="7312911at2"/>
<dbReference type="PANTHER" id="PTHR42792:SF1">
    <property type="entry name" value="FLAGELLAR HOOK-ASSOCIATED PROTEIN 3"/>
    <property type="match status" value="1"/>
</dbReference>
<evidence type="ECO:0000313" key="1">
    <source>
        <dbReference type="EMBL" id="POF28179.1"/>
    </source>
</evidence>
<dbReference type="SUPFAM" id="SSF64518">
    <property type="entry name" value="Phase 1 flagellin"/>
    <property type="match status" value="1"/>
</dbReference>
<gene>
    <name evidence="1" type="ORF">CLV41_11630</name>
</gene>
<evidence type="ECO:0008006" key="3">
    <source>
        <dbReference type="Google" id="ProtNLM"/>
    </source>
</evidence>
<reference evidence="1 2" key="1">
    <citation type="submission" date="2018-01" db="EMBL/GenBank/DDBJ databases">
        <title>Genomic Encyclopedia of Archaeal and Bacterial Type Strains, Phase II (KMG-II): from individual species to whole genera.</title>
        <authorList>
            <person name="Goeker M."/>
        </authorList>
    </citation>
    <scope>NUCLEOTIDE SEQUENCE [LARGE SCALE GENOMIC DNA]</scope>
    <source>
        <strain evidence="1 2">DSM 17023</strain>
    </source>
</reference>
<dbReference type="GO" id="GO:0009288">
    <property type="term" value="C:bacterial-type flagellum"/>
    <property type="evidence" value="ECO:0007669"/>
    <property type="project" value="InterPro"/>
</dbReference>
<dbReference type="GO" id="GO:0005198">
    <property type="term" value="F:structural molecule activity"/>
    <property type="evidence" value="ECO:0007669"/>
    <property type="project" value="InterPro"/>
</dbReference>
<sequence length="512" mass="54958">MTIGNITTSRNYLTRQLSEMNDLLAEKTTQLATGKVGSTFGDVGDRRLLDIQLTQKVSMIETYQETITVANLHLETMTMSLERLEDIRRDGKTALDTNDFVVQDDGQTQTQSRAELLLNETLNILNTEIAGYYVFGGTDAIDSPVASMDAILNGADGLDGLKTYMSEFAAANLGATNTGRTTISALTTNYDGFGDPTDSTFSITEDGAHDFGFDIASVTSSLSNVTITGPAAADPDNVDIAFTGQPALGEKITIELSLPPDHAETISIELTAAITAEAEGTFVVGTDLEETAQNMRDAIAAEIENQALTTLRAVSDEWASDEFFSTFAGEEPQRVDGPPYDTATAMVAGGSTTVSWYSGRNTATADPRTDKNAVIDTSLTVNYGVRANETPLKELVQSLATFVAADFSGATATDEEYYNALSTDMRTILQPSGVDQSGIVDISTDIAIAHRTMSLTDDRHGQIKNSYESTIAEIEGVDQELVAAQILTLQNNIEVSYRASAIIFNLTLSDYL</sequence>
<dbReference type="EMBL" id="PPCN01000016">
    <property type="protein sequence ID" value="POF28179.1"/>
    <property type="molecule type" value="Genomic_DNA"/>
</dbReference>
<name>A0A2S3UL32_9HYPH</name>
<evidence type="ECO:0000313" key="2">
    <source>
        <dbReference type="Proteomes" id="UP000236959"/>
    </source>
</evidence>